<dbReference type="OrthoDB" id="9788289at2"/>
<dbReference type="AlphaFoldDB" id="A0A2Z4FMH1"/>
<dbReference type="PANTHER" id="PTHR30510">
    <property type="entry name" value="UPF0229 PROTEIN YEAH"/>
    <property type="match status" value="1"/>
</dbReference>
<evidence type="ECO:0000313" key="3">
    <source>
        <dbReference type="Proteomes" id="UP000249799"/>
    </source>
</evidence>
<dbReference type="PANTHER" id="PTHR30510:SF2">
    <property type="entry name" value="UPF0229 PROTEIN YEAH"/>
    <property type="match status" value="1"/>
</dbReference>
<dbReference type="NCBIfam" id="NF003711">
    <property type="entry name" value="PRK05325.2-3"/>
    <property type="match status" value="1"/>
</dbReference>
<protein>
    <submittedName>
        <fullName evidence="2">Stress response protein</fullName>
    </submittedName>
</protein>
<feature type="region of interest" description="Disordered" evidence="1">
    <location>
        <begin position="57"/>
        <end position="99"/>
    </location>
</feature>
<sequence>MTELNKIQQDHRRFKQIVRGKIKRNLRKYMSQGELTGKQGKDVVKVPIPRIDIPRFRYGSKNTGGVGQGEGEPGDVLGEGEGEEGEGKEAGNEAGEHGLDVDVSLDELAEIMGEELELPNIEPRGKKRVETIRQKYSGLRMTGPESLRHFKESYKQALKRQLSLGDYDPDNPVIVPIKEDMRYRSWKETELPESNAVIIYMMDVSGSMGDEQKEMVRIESFWIDTWLRSQYKGIESRYIIHDATAKEVDRDTFFHTRESGGTMISSAYKLCLKILEKEYPPEEWNVYPFHFSDGDNWSVDDTGECLKILSEGIIPRSNMFCYGQVESPYGSGQFIKDLSERFGGDDEVILSEIKNREAIYDSIKEFLGKGL</sequence>
<proteinExistence type="predicted"/>
<dbReference type="Proteomes" id="UP000249799">
    <property type="component" value="Chromosome"/>
</dbReference>
<gene>
    <name evidence="2" type="ORF">DN745_12835</name>
</gene>
<evidence type="ECO:0000313" key="2">
    <source>
        <dbReference type="EMBL" id="AWV90169.1"/>
    </source>
</evidence>
<evidence type="ECO:0000256" key="1">
    <source>
        <dbReference type="SAM" id="MobiDB-lite"/>
    </source>
</evidence>
<feature type="compositionally biased region" description="Basic and acidic residues" evidence="1">
    <location>
        <begin position="85"/>
        <end position="99"/>
    </location>
</feature>
<keyword evidence="3" id="KW-1185">Reference proteome</keyword>
<dbReference type="InterPro" id="IPR006698">
    <property type="entry name" value="UPF0229"/>
</dbReference>
<organism evidence="2 3">
    <name type="scientific">Bradymonas sediminis</name>
    <dbReference type="NCBI Taxonomy" id="1548548"/>
    <lineage>
        <taxon>Bacteria</taxon>
        <taxon>Deltaproteobacteria</taxon>
        <taxon>Bradymonadales</taxon>
        <taxon>Bradymonadaceae</taxon>
        <taxon>Bradymonas</taxon>
    </lineage>
</organism>
<feature type="compositionally biased region" description="Gly residues" evidence="1">
    <location>
        <begin position="62"/>
        <end position="71"/>
    </location>
</feature>
<name>A0A2Z4FMH1_9DELT</name>
<dbReference type="Pfam" id="PF04285">
    <property type="entry name" value="DUF444"/>
    <property type="match status" value="2"/>
</dbReference>
<reference evidence="2 3" key="1">
    <citation type="submission" date="2018-06" db="EMBL/GenBank/DDBJ databases">
        <title>Lujinxingia sediminis gen. nov. sp. nov., a new facultative anaerobic member of the class Deltaproteobacteria, and proposal of Lujinxingaceae fam. nov.</title>
        <authorList>
            <person name="Guo L.-Y."/>
            <person name="Li C.-M."/>
            <person name="Wang S."/>
            <person name="Du Z.-J."/>
        </authorList>
    </citation>
    <scope>NUCLEOTIDE SEQUENCE [LARGE SCALE GENOMIC DNA]</scope>
    <source>
        <strain evidence="2 3">FA350</strain>
    </source>
</reference>
<dbReference type="EMBL" id="CP030032">
    <property type="protein sequence ID" value="AWV90169.1"/>
    <property type="molecule type" value="Genomic_DNA"/>
</dbReference>
<dbReference type="KEGG" id="bsed:DN745_12835"/>
<accession>A0A2Z4FMH1</accession>
<dbReference type="RefSeq" id="WP_111335402.1">
    <property type="nucleotide sequence ID" value="NZ_CP030032.1"/>
</dbReference>